<protein>
    <submittedName>
        <fullName evidence="2">Unannotated protein</fullName>
    </submittedName>
</protein>
<dbReference type="CDD" id="cd02253">
    <property type="entry name" value="DmpA"/>
    <property type="match status" value="1"/>
</dbReference>
<dbReference type="AlphaFoldDB" id="A0A6J7TP48"/>
<sequence>MSERAIRARTLGIPFGGTPGTLNAITDVPGIEVGYVTRNSGENVRTGVTAILPRGKDKVGVACAAAFYSLNGNGEMTGTTWVEETGALAMPIMITNTHAVGTVHRGVIDWINQNKPELATAWLLPVVAETWDGYLNDINGPHVKTEHAGQAIDSATTGSVQEGSIGGGTGMNCYGFKGGNGTSSRMVSYGKEEYVVAAFVQSNFGARGELSIAGVSMGDLDIPNPMDETDWFSQERANAKVPGGAGSVICVIATNAPLLPAQCKALAKRVPLGLARTGTAGSHFSGDIFMAFSTANEGSLNSAFPISQATENDYDQMRSIQWGRMDSFYTAAVQAVEEAVVNALVSNENMVGRNGHMSYALPHDHVVARLKAANKL</sequence>
<gene>
    <name evidence="2" type="ORF">UFOPK4265_00968</name>
</gene>
<proteinExistence type="inferred from homology"/>
<dbReference type="InterPro" id="IPR005321">
    <property type="entry name" value="Peptidase_S58_DmpA"/>
</dbReference>
<organism evidence="2">
    <name type="scientific">freshwater metagenome</name>
    <dbReference type="NCBI Taxonomy" id="449393"/>
    <lineage>
        <taxon>unclassified sequences</taxon>
        <taxon>metagenomes</taxon>
        <taxon>ecological metagenomes</taxon>
    </lineage>
</organism>
<evidence type="ECO:0000313" key="2">
    <source>
        <dbReference type="EMBL" id="CAB5054446.1"/>
    </source>
</evidence>
<dbReference type="PANTHER" id="PTHR36512">
    <property type="entry name" value="D-AMINOPEPTIDASE"/>
    <property type="match status" value="1"/>
</dbReference>
<dbReference type="EMBL" id="CAFBQK010000129">
    <property type="protein sequence ID" value="CAB5054446.1"/>
    <property type="molecule type" value="Genomic_DNA"/>
</dbReference>
<name>A0A6J7TP48_9ZZZZ</name>
<dbReference type="GO" id="GO:0004177">
    <property type="term" value="F:aminopeptidase activity"/>
    <property type="evidence" value="ECO:0007669"/>
    <property type="project" value="TreeGrafter"/>
</dbReference>
<dbReference type="InterPro" id="IPR016117">
    <property type="entry name" value="ArgJ-like_dom_sf"/>
</dbReference>
<accession>A0A6J7TP48</accession>
<reference evidence="2" key="1">
    <citation type="submission" date="2020-05" db="EMBL/GenBank/DDBJ databases">
        <authorList>
            <person name="Chiriac C."/>
            <person name="Salcher M."/>
            <person name="Ghai R."/>
            <person name="Kavagutti S V."/>
        </authorList>
    </citation>
    <scope>NUCLEOTIDE SEQUENCE</scope>
</reference>
<dbReference type="Pfam" id="PF03576">
    <property type="entry name" value="Peptidase_S58"/>
    <property type="match status" value="1"/>
</dbReference>
<evidence type="ECO:0000256" key="1">
    <source>
        <dbReference type="ARBA" id="ARBA00007068"/>
    </source>
</evidence>
<dbReference type="Gene3D" id="3.60.70.12">
    <property type="entry name" value="L-amino peptidase D-ALA esterase/amidase"/>
    <property type="match status" value="1"/>
</dbReference>
<comment type="similarity">
    <text evidence="1">Belongs to the peptidase S58 family.</text>
</comment>
<dbReference type="PANTHER" id="PTHR36512:SF3">
    <property type="entry name" value="BLR5678 PROTEIN"/>
    <property type="match status" value="1"/>
</dbReference>
<dbReference type="SUPFAM" id="SSF56266">
    <property type="entry name" value="DmpA/ArgJ-like"/>
    <property type="match status" value="1"/>
</dbReference>